<keyword evidence="2" id="KW-1185">Reference proteome</keyword>
<keyword evidence="1" id="KW-0808">Transferase</keyword>
<keyword evidence="1" id="KW-0489">Methyltransferase</keyword>
<accession>A0A7H0SS99</accession>
<dbReference type="KEGG" id="cpoy:GP475_05775"/>
<dbReference type="PANTHER" id="PTHR43667">
    <property type="entry name" value="CYCLOPROPANE-FATTY-ACYL-PHOSPHOLIPID SYNTHASE"/>
    <property type="match status" value="1"/>
</dbReference>
<gene>
    <name evidence="1" type="ORF">GP475_05775</name>
</gene>
<dbReference type="Pfam" id="PF02353">
    <property type="entry name" value="CMAS"/>
    <property type="match status" value="1"/>
</dbReference>
<dbReference type="AlphaFoldDB" id="A0A7H0SS99"/>
<proteinExistence type="predicted"/>
<evidence type="ECO:0000313" key="1">
    <source>
        <dbReference type="EMBL" id="QNQ91424.1"/>
    </source>
</evidence>
<protein>
    <submittedName>
        <fullName evidence="1">SAM-dependent methyltransferase</fullName>
    </submittedName>
</protein>
<dbReference type="GO" id="GO:0008168">
    <property type="term" value="F:methyltransferase activity"/>
    <property type="evidence" value="ECO:0007669"/>
    <property type="project" value="UniProtKB-KW"/>
</dbReference>
<dbReference type="Gene3D" id="3.40.50.150">
    <property type="entry name" value="Vaccinia Virus protein VP39"/>
    <property type="match status" value="1"/>
</dbReference>
<dbReference type="InterPro" id="IPR029063">
    <property type="entry name" value="SAM-dependent_MTases_sf"/>
</dbReference>
<organism evidence="1 2">
    <name type="scientific">Corynebacterium poyangense</name>
    <dbReference type="NCBI Taxonomy" id="2684405"/>
    <lineage>
        <taxon>Bacteria</taxon>
        <taxon>Bacillati</taxon>
        <taxon>Actinomycetota</taxon>
        <taxon>Actinomycetes</taxon>
        <taxon>Mycobacteriales</taxon>
        <taxon>Corynebacteriaceae</taxon>
        <taxon>Corynebacterium</taxon>
    </lineage>
</organism>
<sequence>MSTWARLAEARFARACFKAGLSLEGIDADLIVDQEALFPRLARNGWVGLAESWMAGEWRTKDLTRVLRCLLDVGFKARRRRPHFRFDDYDGGGLPPELIRVSTTDGMSFFGGIFTGVSTTERTAVPSHVRGAGRGSEAGTHFVDITTIDNPVEVERADLSDAQRRAVLRLLEETHVSPGSHVLEYPASGGLVAVEAARRRATVDSLSADDNVLAAINEPLVLAGVSDSVHLQPLEHPVATSQEWRGRYDAIISMEYMELLSARERKLFVASIERMLDSSARAGVQTVCATQQLPDVAHEALDALRLYIWPDLRYPTVEDVHRLVDRHTTMRVIAETHSAGHYAHSLEMQNSQFLGMQREAAADGFDAVFRRMWHYQFALRRALFDLGWLDAVQFTLTARHRGGRR</sequence>
<name>A0A7H0SS99_9CORY</name>
<reference evidence="1 2" key="1">
    <citation type="submission" date="2019-12" db="EMBL/GenBank/DDBJ databases">
        <title>Corynebacterium sp. nov., isolated from feces of the Anser Albifrons in China.</title>
        <authorList>
            <person name="Liu Q."/>
        </authorList>
    </citation>
    <scope>NUCLEOTIDE SEQUENCE [LARGE SCALE GENOMIC DNA]</scope>
    <source>
        <strain evidence="1 2">4H37-19</strain>
    </source>
</reference>
<dbReference type="SUPFAM" id="SSF53335">
    <property type="entry name" value="S-adenosyl-L-methionine-dependent methyltransferases"/>
    <property type="match status" value="1"/>
</dbReference>
<dbReference type="InterPro" id="IPR050723">
    <property type="entry name" value="CFA/CMAS"/>
</dbReference>
<dbReference type="PANTHER" id="PTHR43667:SF2">
    <property type="entry name" value="FATTY ACID C-METHYL TRANSFERASE"/>
    <property type="match status" value="1"/>
</dbReference>
<dbReference type="EMBL" id="CP046884">
    <property type="protein sequence ID" value="QNQ91424.1"/>
    <property type="molecule type" value="Genomic_DNA"/>
</dbReference>
<dbReference type="GO" id="GO:0032259">
    <property type="term" value="P:methylation"/>
    <property type="evidence" value="ECO:0007669"/>
    <property type="project" value="UniProtKB-KW"/>
</dbReference>
<dbReference type="Proteomes" id="UP000516320">
    <property type="component" value="Chromosome"/>
</dbReference>
<evidence type="ECO:0000313" key="2">
    <source>
        <dbReference type="Proteomes" id="UP000516320"/>
    </source>
</evidence>